<dbReference type="Proteomes" id="UP000886998">
    <property type="component" value="Unassembled WGS sequence"/>
</dbReference>
<reference evidence="2" key="1">
    <citation type="submission" date="2020-08" db="EMBL/GenBank/DDBJ databases">
        <title>Multicomponent nature underlies the extraordinary mechanical properties of spider dragline silk.</title>
        <authorList>
            <person name="Kono N."/>
            <person name="Nakamura H."/>
            <person name="Mori M."/>
            <person name="Yoshida Y."/>
            <person name="Ohtoshi R."/>
            <person name="Malay A.D."/>
            <person name="Moran D.A.P."/>
            <person name="Tomita M."/>
            <person name="Numata K."/>
            <person name="Arakawa K."/>
        </authorList>
    </citation>
    <scope>NUCLEOTIDE SEQUENCE</scope>
</reference>
<evidence type="ECO:0000313" key="2">
    <source>
        <dbReference type="EMBL" id="GFS54823.1"/>
    </source>
</evidence>
<evidence type="ECO:0000256" key="1">
    <source>
        <dbReference type="SAM" id="MobiDB-lite"/>
    </source>
</evidence>
<proteinExistence type="predicted"/>
<keyword evidence="3" id="KW-1185">Reference proteome</keyword>
<dbReference type="AlphaFoldDB" id="A0A8X6IQ76"/>
<dbReference type="OrthoDB" id="6430887at2759"/>
<dbReference type="EMBL" id="BMAV01026958">
    <property type="protein sequence ID" value="GFS54823.1"/>
    <property type="molecule type" value="Genomic_DNA"/>
</dbReference>
<protein>
    <submittedName>
        <fullName evidence="2">Uncharacterized protein</fullName>
    </submittedName>
</protein>
<name>A0A8X6IQ76_9ARAC</name>
<gene>
    <name evidence="2" type="primary">EVAR_4691_1</name>
    <name evidence="2" type="ORF">TNIN_123981</name>
</gene>
<sequence length="204" mass="23652">MFQKHLEIFQKNCCKWSIFDQYFTPLIKAYEHSQWLESAQLEYTITGPEHIRSSDFVKELKNLNFKEALVDFFISHWATDEVVLFIGNKIIHINFRKCQSFTVNESNKVVSRVDEELSCPAHEEADTKIVYHTCNINYPAEIVIRSIDTDIAAIMLCNMHHLKNDSVVWIITGIETDGEGDIDDNQVTDWSSSDEDENIDDNDV</sequence>
<comment type="caution">
    <text evidence="2">The sequence shown here is derived from an EMBL/GenBank/DDBJ whole genome shotgun (WGS) entry which is preliminary data.</text>
</comment>
<accession>A0A8X6IQ76</accession>
<feature type="region of interest" description="Disordered" evidence="1">
    <location>
        <begin position="180"/>
        <end position="204"/>
    </location>
</feature>
<evidence type="ECO:0000313" key="3">
    <source>
        <dbReference type="Proteomes" id="UP000886998"/>
    </source>
</evidence>
<organism evidence="2 3">
    <name type="scientific">Trichonephila inaurata madagascariensis</name>
    <dbReference type="NCBI Taxonomy" id="2747483"/>
    <lineage>
        <taxon>Eukaryota</taxon>
        <taxon>Metazoa</taxon>
        <taxon>Ecdysozoa</taxon>
        <taxon>Arthropoda</taxon>
        <taxon>Chelicerata</taxon>
        <taxon>Arachnida</taxon>
        <taxon>Araneae</taxon>
        <taxon>Araneomorphae</taxon>
        <taxon>Entelegynae</taxon>
        <taxon>Araneoidea</taxon>
        <taxon>Nephilidae</taxon>
        <taxon>Trichonephila</taxon>
        <taxon>Trichonephila inaurata</taxon>
    </lineage>
</organism>